<comment type="caution">
    <text evidence="3">The sequence shown here is derived from an EMBL/GenBank/DDBJ whole genome shotgun (WGS) entry which is preliminary data.</text>
</comment>
<gene>
    <name evidence="3" type="ORF">CYCCA115_LOCUS21595</name>
</gene>
<evidence type="ECO:0000313" key="3">
    <source>
        <dbReference type="EMBL" id="CAJ1966011.1"/>
    </source>
</evidence>
<feature type="domain" description="DUF6824" evidence="2">
    <location>
        <begin position="33"/>
        <end position="111"/>
    </location>
</feature>
<proteinExistence type="predicted"/>
<dbReference type="AlphaFoldDB" id="A0AAD2JMY5"/>
<dbReference type="InterPro" id="IPR049227">
    <property type="entry name" value="DUF6824"/>
</dbReference>
<feature type="region of interest" description="Disordered" evidence="1">
    <location>
        <begin position="134"/>
        <end position="218"/>
    </location>
</feature>
<organism evidence="3 4">
    <name type="scientific">Cylindrotheca closterium</name>
    <dbReference type="NCBI Taxonomy" id="2856"/>
    <lineage>
        <taxon>Eukaryota</taxon>
        <taxon>Sar</taxon>
        <taxon>Stramenopiles</taxon>
        <taxon>Ochrophyta</taxon>
        <taxon>Bacillariophyta</taxon>
        <taxon>Bacillariophyceae</taxon>
        <taxon>Bacillariophycidae</taxon>
        <taxon>Bacillariales</taxon>
        <taxon>Bacillariaceae</taxon>
        <taxon>Cylindrotheca</taxon>
    </lineage>
</organism>
<keyword evidence="4" id="KW-1185">Reference proteome</keyword>
<accession>A0AAD2JMY5</accession>
<dbReference type="Proteomes" id="UP001295423">
    <property type="component" value="Unassembled WGS sequence"/>
</dbReference>
<evidence type="ECO:0000313" key="4">
    <source>
        <dbReference type="Proteomes" id="UP001295423"/>
    </source>
</evidence>
<reference evidence="3" key="1">
    <citation type="submission" date="2023-08" db="EMBL/GenBank/DDBJ databases">
        <authorList>
            <person name="Audoor S."/>
            <person name="Bilcke G."/>
        </authorList>
    </citation>
    <scope>NUCLEOTIDE SEQUENCE</scope>
</reference>
<evidence type="ECO:0000256" key="1">
    <source>
        <dbReference type="SAM" id="MobiDB-lite"/>
    </source>
</evidence>
<feature type="compositionally biased region" description="Low complexity" evidence="1">
    <location>
        <begin position="134"/>
        <end position="145"/>
    </location>
</feature>
<sequence length="461" mass="49334">MQGGLLNQEKPFPLPADFEPSKWDITIPCGWVKSKEHSGNARFLELCQQQLENYEKCTTKVERSVVIHRIVLTVMAGSPTQTGFVNRDKATGRWHFIGMTRARERVGYVLRRAIADKKAKREKANMGEEVIAAAAASSSKTTTPSKKSKADKKQQQSGLVFPGKLDSAEADAANAKSMASRRRKLPIGFARSKTTSCSSSSSSGEEEDSPKRRRTLPVSNVPFQRIVGSGDANNATTHTVGGKAALKEAIAIAKPSAAETGIARPLAAYPPAVSSLFPSATNDIYLEAAIREHAALRERQSASSRENAALRELAAWGGQTADAVLRERMAMREHATIRERLAFHEDAILRERLALHENAALRGQFSLHDRLGMGQQGDETNAATTNFPKTSMADALAAVKAMNTGAPGVHQSLTPTQLLQLGASLGGMSAFSMAGLPPSLFASLQSGGAGLNGAGSFQPTM</sequence>
<dbReference type="Pfam" id="PF20710">
    <property type="entry name" value="DUF6824"/>
    <property type="match status" value="1"/>
</dbReference>
<protein>
    <recommendedName>
        <fullName evidence="2">DUF6824 domain-containing protein</fullName>
    </recommendedName>
</protein>
<name>A0AAD2JMY5_9STRA</name>
<evidence type="ECO:0000259" key="2">
    <source>
        <dbReference type="Pfam" id="PF20710"/>
    </source>
</evidence>
<dbReference type="EMBL" id="CAKOGP040002247">
    <property type="protein sequence ID" value="CAJ1966011.1"/>
    <property type="molecule type" value="Genomic_DNA"/>
</dbReference>